<feature type="domain" description="HTH lysR-type" evidence="5">
    <location>
        <begin position="1"/>
        <end position="58"/>
    </location>
</feature>
<dbReference type="Pfam" id="PF03466">
    <property type="entry name" value="LysR_substrate"/>
    <property type="match status" value="1"/>
</dbReference>
<comment type="similarity">
    <text evidence="1">Belongs to the LysR transcriptional regulatory family.</text>
</comment>
<keyword evidence="4" id="KW-0804">Transcription</keyword>
<organism evidence="6 7">
    <name type="scientific">Radiobacillus deserti</name>
    <dbReference type="NCBI Taxonomy" id="2594883"/>
    <lineage>
        <taxon>Bacteria</taxon>
        <taxon>Bacillati</taxon>
        <taxon>Bacillota</taxon>
        <taxon>Bacilli</taxon>
        <taxon>Bacillales</taxon>
        <taxon>Bacillaceae</taxon>
        <taxon>Radiobacillus</taxon>
    </lineage>
</organism>
<reference evidence="6 7" key="1">
    <citation type="submission" date="2019-07" db="EMBL/GenBank/DDBJ databases">
        <authorList>
            <person name="Li J."/>
        </authorList>
    </citation>
    <scope>NUCLEOTIDE SEQUENCE [LARGE SCALE GENOMIC DNA]</scope>
    <source>
        <strain evidence="6 7">TKL69</strain>
    </source>
</reference>
<dbReference type="AlphaFoldDB" id="A0A516KG03"/>
<dbReference type="CDD" id="cd08434">
    <property type="entry name" value="PBP2_GltC_like"/>
    <property type="match status" value="1"/>
</dbReference>
<keyword evidence="2" id="KW-0805">Transcription regulation</keyword>
<gene>
    <name evidence="6" type="ORF">FN924_09125</name>
</gene>
<keyword evidence="3" id="KW-0238">DNA-binding</keyword>
<dbReference type="SUPFAM" id="SSF53850">
    <property type="entry name" value="Periplasmic binding protein-like II"/>
    <property type="match status" value="1"/>
</dbReference>
<dbReference type="InterPro" id="IPR005119">
    <property type="entry name" value="LysR_subst-bd"/>
</dbReference>
<evidence type="ECO:0000256" key="2">
    <source>
        <dbReference type="ARBA" id="ARBA00023015"/>
    </source>
</evidence>
<accession>A0A516KG03</accession>
<sequence>MELRQLRYFMEVAEREHVSEAAENLHVAQSAISRQIANLEAELGVSLFEREGRNVKLTQIGKIFLTHTKTAMKAIDHAKKQIDEYLDPERGSIKIGFPTSLAGHLLPTVISEFKQKYPNIAFQLRQGSYAFLIDAVKNREIDVAFLGPVPTDDPDISGHILFTENLYGLVPIKHPLSEKSSIHLSDLRNEDFVVFPKGYVLHKIVVDGCKRAGFSPKITSEGEDLDAIKGLVSAGIGVTILPESTFYESTPRFTKKIKIESPELRRSVGIIIPKHRNLAPSEKVFYHYVKEFFSILQRFQ</sequence>
<dbReference type="KEGG" id="aqt:FN924_09125"/>
<dbReference type="Pfam" id="PF00126">
    <property type="entry name" value="HTH_1"/>
    <property type="match status" value="1"/>
</dbReference>
<dbReference type="PRINTS" id="PR00039">
    <property type="entry name" value="HTHLYSR"/>
</dbReference>
<dbReference type="InterPro" id="IPR036390">
    <property type="entry name" value="WH_DNA-bd_sf"/>
</dbReference>
<dbReference type="PANTHER" id="PTHR30346">
    <property type="entry name" value="TRANSCRIPTIONAL DUAL REGULATOR HCAR-RELATED"/>
    <property type="match status" value="1"/>
</dbReference>
<dbReference type="PROSITE" id="PS50931">
    <property type="entry name" value="HTH_LYSR"/>
    <property type="match status" value="1"/>
</dbReference>
<dbReference type="RefSeq" id="WP_143893784.1">
    <property type="nucleotide sequence ID" value="NZ_CP041666.1"/>
</dbReference>
<evidence type="ECO:0000259" key="5">
    <source>
        <dbReference type="PROSITE" id="PS50931"/>
    </source>
</evidence>
<dbReference type="SUPFAM" id="SSF46785">
    <property type="entry name" value="Winged helix' DNA-binding domain"/>
    <property type="match status" value="1"/>
</dbReference>
<evidence type="ECO:0000313" key="6">
    <source>
        <dbReference type="EMBL" id="QDP40323.1"/>
    </source>
</evidence>
<dbReference type="Gene3D" id="3.40.190.290">
    <property type="match status" value="1"/>
</dbReference>
<dbReference type="InterPro" id="IPR036388">
    <property type="entry name" value="WH-like_DNA-bd_sf"/>
</dbReference>
<evidence type="ECO:0000256" key="4">
    <source>
        <dbReference type="ARBA" id="ARBA00023163"/>
    </source>
</evidence>
<dbReference type="GO" id="GO:0032993">
    <property type="term" value="C:protein-DNA complex"/>
    <property type="evidence" value="ECO:0007669"/>
    <property type="project" value="TreeGrafter"/>
</dbReference>
<proteinExistence type="inferred from homology"/>
<dbReference type="PANTHER" id="PTHR30346:SF28">
    <property type="entry name" value="HTH-TYPE TRANSCRIPTIONAL REGULATOR CYNR"/>
    <property type="match status" value="1"/>
</dbReference>
<keyword evidence="7" id="KW-1185">Reference proteome</keyword>
<dbReference type="InterPro" id="IPR000847">
    <property type="entry name" value="LysR_HTH_N"/>
</dbReference>
<name>A0A516KG03_9BACI</name>
<dbReference type="Proteomes" id="UP000315215">
    <property type="component" value="Chromosome"/>
</dbReference>
<dbReference type="FunFam" id="1.10.10.10:FF:000001">
    <property type="entry name" value="LysR family transcriptional regulator"/>
    <property type="match status" value="1"/>
</dbReference>
<evidence type="ECO:0000256" key="3">
    <source>
        <dbReference type="ARBA" id="ARBA00023125"/>
    </source>
</evidence>
<dbReference type="Gene3D" id="1.10.10.10">
    <property type="entry name" value="Winged helix-like DNA-binding domain superfamily/Winged helix DNA-binding domain"/>
    <property type="match status" value="1"/>
</dbReference>
<evidence type="ECO:0000256" key="1">
    <source>
        <dbReference type="ARBA" id="ARBA00009437"/>
    </source>
</evidence>
<protein>
    <submittedName>
        <fullName evidence="6">LysR family transcriptional regulator</fullName>
    </submittedName>
</protein>
<dbReference type="EMBL" id="CP041666">
    <property type="protein sequence ID" value="QDP40323.1"/>
    <property type="molecule type" value="Genomic_DNA"/>
</dbReference>
<dbReference type="GO" id="GO:0003700">
    <property type="term" value="F:DNA-binding transcription factor activity"/>
    <property type="evidence" value="ECO:0007669"/>
    <property type="project" value="InterPro"/>
</dbReference>
<dbReference type="GO" id="GO:0003677">
    <property type="term" value="F:DNA binding"/>
    <property type="evidence" value="ECO:0007669"/>
    <property type="project" value="UniProtKB-KW"/>
</dbReference>
<evidence type="ECO:0000313" key="7">
    <source>
        <dbReference type="Proteomes" id="UP000315215"/>
    </source>
</evidence>
<dbReference type="OrthoDB" id="9803735at2"/>